<feature type="signal peptide" evidence="1">
    <location>
        <begin position="1"/>
        <end position="23"/>
    </location>
</feature>
<dbReference type="PROSITE" id="PS51257">
    <property type="entry name" value="PROKAR_LIPOPROTEIN"/>
    <property type="match status" value="1"/>
</dbReference>
<name>A0AAQ2WXL7_9SPIR</name>
<evidence type="ECO:0000313" key="2">
    <source>
        <dbReference type="EMBL" id="WAZ91810.1"/>
    </source>
</evidence>
<dbReference type="AlphaFoldDB" id="A0AAQ2WXL7"/>
<gene>
    <name evidence="2" type="ORF">O5398_06700</name>
</gene>
<geneLocation type="plasmid" evidence="2 3">
    <name>p410-lp20-1</name>
</geneLocation>
<dbReference type="Proteomes" id="UP001164544">
    <property type="component" value="Plasmid p410-lp20-1"/>
</dbReference>
<sequence>MRVKTKYLAVGLLFSFISCDLFMNDAIKEKSLGLFDKVNSILDANYQSVRKAIKKKGKVSSKRPSTSRIKRSANSNLVQNLISSDDITSGLQDDVQQDNVVKEFTVEDSLEINVDEESPKVALSSKKSEIKEEEIQKQQDVEIESLTTGVSRMYDLDEHARMTHGSSTSLSSESGELKETIEINEINFTIDSDLRPKNDLQTISGSNTISYASEIEEEDYEQYYLDDEYDDEERRLDNRYKSYLEGVRYNVGAAIGTIDKIYNDYKLFEEQRTKMYSTRLDTVTKDQAKKEAEKFTKEELEKDLKALLNYIQVSAKTATNFVYQKEQYAKQKLDKLETEVKTLISEVQGQSHPYEAYKAIVRNKFLQMKDSLEVVNGAIDRDGPWY</sequence>
<reference evidence="2" key="1">
    <citation type="submission" date="2022-12" db="EMBL/GenBank/DDBJ databases">
        <title>B. miyamotoi WGS.</title>
        <authorList>
            <person name="Kuleshov K.V."/>
            <person name="Hoornstra D."/>
            <person name="Hovius J.W."/>
            <person name="Platonov A.E."/>
            <person name="Telford S.R. III."/>
        </authorList>
    </citation>
    <scope>NUCLEOTIDE SEQUENCE</scope>
    <source>
        <strain evidence="2">410</strain>
        <plasmid evidence="2">p410-lp20-1</plasmid>
    </source>
</reference>
<evidence type="ECO:0000313" key="3">
    <source>
        <dbReference type="Proteomes" id="UP001164544"/>
    </source>
</evidence>
<dbReference type="RefSeq" id="WP_070401481.1">
    <property type="nucleotide sequence ID" value="NZ_CP017132.1"/>
</dbReference>
<feature type="chain" id="PRO_5042942359" evidence="1">
    <location>
        <begin position="24"/>
        <end position="386"/>
    </location>
</feature>
<keyword evidence="1" id="KW-0732">Signal</keyword>
<dbReference type="EMBL" id="CP114648">
    <property type="protein sequence ID" value="WAZ91810.1"/>
    <property type="molecule type" value="Genomic_DNA"/>
</dbReference>
<proteinExistence type="predicted"/>
<accession>A0AAQ2WXL7</accession>
<evidence type="ECO:0000256" key="1">
    <source>
        <dbReference type="SAM" id="SignalP"/>
    </source>
</evidence>
<keyword evidence="2" id="KW-0614">Plasmid</keyword>
<protein>
    <submittedName>
        <fullName evidence="2">Ferrous iron transporter A</fullName>
    </submittedName>
</protein>
<dbReference type="CDD" id="cd22788">
    <property type="entry name" value="BBK32_C"/>
    <property type="match status" value="1"/>
</dbReference>
<organism evidence="2 3">
    <name type="scientific">Borrelia miyamotoi</name>
    <dbReference type="NCBI Taxonomy" id="47466"/>
    <lineage>
        <taxon>Bacteria</taxon>
        <taxon>Pseudomonadati</taxon>
        <taxon>Spirochaetota</taxon>
        <taxon>Spirochaetia</taxon>
        <taxon>Spirochaetales</taxon>
        <taxon>Borreliaceae</taxon>
        <taxon>Borrelia</taxon>
    </lineage>
</organism>